<dbReference type="InterPro" id="IPR010934">
    <property type="entry name" value="NADH_DH_su5_C"/>
</dbReference>
<dbReference type="RefSeq" id="YP_009488360.1">
    <property type="nucleotide sequence ID" value="NC_037835.1"/>
</dbReference>
<accession>A0A343WNP3</accession>
<evidence type="ECO:0000256" key="1">
    <source>
        <dbReference type="ARBA" id="ARBA00003257"/>
    </source>
</evidence>
<keyword evidence="8" id="KW-0999">Mitochondrion inner membrane</keyword>
<feature type="transmembrane region" description="Helical" evidence="18">
    <location>
        <begin position="203"/>
        <end position="226"/>
    </location>
</feature>
<feature type="transmembrane region" description="Helical" evidence="18">
    <location>
        <begin position="442"/>
        <end position="466"/>
    </location>
</feature>
<evidence type="ECO:0000259" key="19">
    <source>
        <dbReference type="Pfam" id="PF00361"/>
    </source>
</evidence>
<feature type="transmembrane region" description="Helical" evidence="18">
    <location>
        <begin position="83"/>
        <end position="103"/>
    </location>
</feature>
<keyword evidence="7 18" id="KW-0812">Transmembrane</keyword>
<evidence type="ECO:0000259" key="20">
    <source>
        <dbReference type="Pfam" id="PF06455"/>
    </source>
</evidence>
<dbReference type="CTD" id="4540"/>
<comment type="function">
    <text evidence="1">Core subunit of the mitochondrial membrane respiratory chain NADH dehydrogenase (Complex I) that is believed to belong to the minimal assembly required for catalysis. Complex I functions in the transfer of electrons from NADH to the respiratory chain. The immediate electron acceptor for the enzyme is believed to be ubiquinone.</text>
</comment>
<dbReference type="EC" id="7.1.1.2" evidence="3"/>
<dbReference type="GO" id="GO:0008137">
    <property type="term" value="F:NADH dehydrogenase (ubiquinone) activity"/>
    <property type="evidence" value="ECO:0007669"/>
    <property type="project" value="UniProtKB-EC"/>
</dbReference>
<feature type="domain" description="NADH:quinone oxidoreductase/Mrp antiporter transmembrane" evidence="19">
    <location>
        <begin position="102"/>
        <end position="380"/>
    </location>
</feature>
<evidence type="ECO:0000256" key="18">
    <source>
        <dbReference type="SAM" id="Phobius"/>
    </source>
</evidence>
<evidence type="ECO:0000256" key="15">
    <source>
        <dbReference type="ARBA" id="ARBA00023136"/>
    </source>
</evidence>
<sequence length="558" mass="65593">MYIYIFFMLSMFSFLSFYYGFIFMSNNFSIFLDWEVLTLNSVSISMTIFIDYISLFFSATVLIISSMVILYSHDYMSSDLYKIRFLFLVLLFVLSMMFMIFSLNLVSILLGWDGLGLVSYCLVIYYQNVNSYISGMLTIMTNRVGDVFILIGIAWFFNFGSFNFLYYVDYNFDWLMHFSLLIILASFTKSAQIPFSSWLPAAMAAPTPVSSLVHSSTLVTAGVYLLIRFGNLIFNCTIVNFLLIISVLTMFMSGLGASFEFDLKKIVAFSTLSQLGLMMSVLFLGNFNMSYFHLLSHAFFKSLLFMCSGLIIHSMCDNQDVRYMGYVFNEKPYMITCFFISNLSLCGLFFMSGFYSKDLIVELLMDMNLNFFIFILYLLCISLTVLYTFRLLFYMVNGVSLMTTRCVMDNFSSYFSLIILVFFSVTFGSMFSWMMFDTPFIFIFPVFMKMMILFFMILGLFIFFLLKNFIKKKMNNSYMFLGSMWYLNFLGSSFFSYYYFMICNQYSTLIDDSWGEFYISCYPPHLIEYFSWKFNFLIFNNLKFYFMSFFLLMIYLLI</sequence>
<dbReference type="GO" id="GO:0042773">
    <property type="term" value="P:ATP synthesis coupled electron transport"/>
    <property type="evidence" value="ECO:0007669"/>
    <property type="project" value="InterPro"/>
</dbReference>
<keyword evidence="15 18" id="KW-0472">Membrane</keyword>
<dbReference type="AlphaFoldDB" id="A0A343WNP3"/>
<evidence type="ECO:0000256" key="14">
    <source>
        <dbReference type="ARBA" id="ARBA00023128"/>
    </source>
</evidence>
<keyword evidence="14 21" id="KW-0496">Mitochondrion</keyword>
<geneLocation type="mitochondrion" evidence="21"/>
<evidence type="ECO:0000256" key="16">
    <source>
        <dbReference type="ARBA" id="ARBA00031027"/>
    </source>
</evidence>
<name>A0A343WNP3_9HEMI</name>
<evidence type="ECO:0000256" key="5">
    <source>
        <dbReference type="ARBA" id="ARBA00022448"/>
    </source>
</evidence>
<dbReference type="GO" id="GO:0003954">
    <property type="term" value="F:NADH dehydrogenase activity"/>
    <property type="evidence" value="ECO:0007669"/>
    <property type="project" value="TreeGrafter"/>
</dbReference>
<keyword evidence="5" id="KW-0813">Transport</keyword>
<evidence type="ECO:0000313" key="21">
    <source>
        <dbReference type="EMBL" id="AWD31619.1"/>
    </source>
</evidence>
<evidence type="ECO:0000256" key="8">
    <source>
        <dbReference type="ARBA" id="ARBA00022792"/>
    </source>
</evidence>
<evidence type="ECO:0000256" key="2">
    <source>
        <dbReference type="ARBA" id="ARBA00004448"/>
    </source>
</evidence>
<evidence type="ECO:0000256" key="3">
    <source>
        <dbReference type="ARBA" id="ARBA00012944"/>
    </source>
</evidence>
<feature type="domain" description="NADH dehydrogenase subunit 5 C-terminal" evidence="20">
    <location>
        <begin position="387"/>
        <end position="557"/>
    </location>
</feature>
<feature type="transmembrane region" description="Helical" evidence="18">
    <location>
        <begin position="109"/>
        <end position="126"/>
    </location>
</feature>
<dbReference type="Pfam" id="PF00361">
    <property type="entry name" value="Proton_antipo_M"/>
    <property type="match status" value="1"/>
</dbReference>
<feature type="transmembrane region" description="Helical" evidence="18">
    <location>
        <begin position="333"/>
        <end position="351"/>
    </location>
</feature>
<comment type="subcellular location">
    <subcellularLocation>
        <location evidence="2">Mitochondrion inner membrane</location>
        <topology evidence="2">Multi-pass membrane protein</topology>
    </subcellularLocation>
</comment>
<feature type="transmembrane region" description="Helical" evidence="18">
    <location>
        <begin position="147"/>
        <end position="168"/>
    </location>
</feature>
<keyword evidence="12" id="KW-0520">NAD</keyword>
<dbReference type="GO" id="GO:0015990">
    <property type="term" value="P:electron transport coupled proton transport"/>
    <property type="evidence" value="ECO:0007669"/>
    <property type="project" value="TreeGrafter"/>
</dbReference>
<evidence type="ECO:0000256" key="4">
    <source>
        <dbReference type="ARBA" id="ARBA00021096"/>
    </source>
</evidence>
<feature type="transmembrane region" description="Helical" evidence="18">
    <location>
        <begin position="414"/>
        <end position="436"/>
    </location>
</feature>
<organism evidence="21">
    <name type="scientific">Metasalis populi</name>
    <dbReference type="NCBI Taxonomy" id="1589681"/>
    <lineage>
        <taxon>Eukaryota</taxon>
        <taxon>Metazoa</taxon>
        <taxon>Ecdysozoa</taxon>
        <taxon>Arthropoda</taxon>
        <taxon>Hexapoda</taxon>
        <taxon>Insecta</taxon>
        <taxon>Pterygota</taxon>
        <taxon>Neoptera</taxon>
        <taxon>Paraneoptera</taxon>
        <taxon>Hemiptera</taxon>
        <taxon>Heteroptera</taxon>
        <taxon>Panheteroptera</taxon>
        <taxon>Cimicomorpha</taxon>
        <taxon>Tingidae</taxon>
        <taxon>Metasalis</taxon>
    </lineage>
</organism>
<keyword evidence="13" id="KW-0830">Ubiquinone</keyword>
<feature type="transmembrane region" description="Helical" evidence="18">
    <location>
        <begin position="44"/>
        <end position="71"/>
    </location>
</feature>
<comment type="catalytic activity">
    <reaction evidence="17">
        <text>a ubiquinone + NADH + 5 H(+)(in) = a ubiquinol + NAD(+) + 4 H(+)(out)</text>
        <dbReference type="Rhea" id="RHEA:29091"/>
        <dbReference type="Rhea" id="RHEA-COMP:9565"/>
        <dbReference type="Rhea" id="RHEA-COMP:9566"/>
        <dbReference type="ChEBI" id="CHEBI:15378"/>
        <dbReference type="ChEBI" id="CHEBI:16389"/>
        <dbReference type="ChEBI" id="CHEBI:17976"/>
        <dbReference type="ChEBI" id="CHEBI:57540"/>
        <dbReference type="ChEBI" id="CHEBI:57945"/>
        <dbReference type="EC" id="7.1.1.2"/>
    </reaction>
</comment>
<dbReference type="EMBL" id="MF351857">
    <property type="protein sequence ID" value="AWD31619.1"/>
    <property type="molecule type" value="Genomic_DNA"/>
</dbReference>
<feature type="transmembrane region" description="Helical" evidence="18">
    <location>
        <begin position="371"/>
        <end position="393"/>
    </location>
</feature>
<proteinExistence type="predicted"/>
<evidence type="ECO:0000256" key="12">
    <source>
        <dbReference type="ARBA" id="ARBA00023027"/>
    </source>
</evidence>
<dbReference type="GeneID" id="37248579"/>
<feature type="transmembrane region" description="Helical" evidence="18">
    <location>
        <begin position="478"/>
        <end position="500"/>
    </location>
</feature>
<dbReference type="PANTHER" id="PTHR42829">
    <property type="entry name" value="NADH-UBIQUINONE OXIDOREDUCTASE CHAIN 5"/>
    <property type="match status" value="1"/>
</dbReference>
<evidence type="ECO:0000256" key="6">
    <source>
        <dbReference type="ARBA" id="ARBA00022660"/>
    </source>
</evidence>
<reference evidence="21" key="1">
    <citation type="journal article" date="2018" name="BMC Genomics">
        <title>Compositional and mutational rate heterogeneity in mitochondrial genomes and its effect on the phylogenetic inferences of Cimicomorpha (Hemiptera: Heteroptera).</title>
        <authorList>
            <person name="Yang H."/>
            <person name="Li T."/>
            <person name="Dang K."/>
            <person name="Bu W."/>
        </authorList>
    </citation>
    <scope>NUCLEOTIDE SEQUENCE</scope>
</reference>
<dbReference type="InterPro" id="IPR001750">
    <property type="entry name" value="ND/Mrp_TM"/>
</dbReference>
<evidence type="ECO:0000256" key="7">
    <source>
        <dbReference type="ARBA" id="ARBA00022692"/>
    </source>
</evidence>
<dbReference type="PANTHER" id="PTHR42829:SF2">
    <property type="entry name" value="NADH-UBIQUINONE OXIDOREDUCTASE CHAIN 5"/>
    <property type="match status" value="1"/>
</dbReference>
<dbReference type="Pfam" id="PF06455">
    <property type="entry name" value="NADH5_C"/>
    <property type="match status" value="1"/>
</dbReference>
<keyword evidence="11 18" id="KW-1133">Transmembrane helix</keyword>
<dbReference type="PRINTS" id="PR01434">
    <property type="entry name" value="NADHDHGNASE5"/>
</dbReference>
<dbReference type="GO" id="GO:0005743">
    <property type="term" value="C:mitochondrial inner membrane"/>
    <property type="evidence" value="ECO:0007669"/>
    <property type="project" value="UniProtKB-SubCell"/>
</dbReference>
<evidence type="ECO:0000256" key="13">
    <source>
        <dbReference type="ARBA" id="ARBA00023075"/>
    </source>
</evidence>
<keyword evidence="10" id="KW-0249">Electron transport</keyword>
<dbReference type="InterPro" id="IPR003945">
    <property type="entry name" value="NU5C-like"/>
</dbReference>
<evidence type="ECO:0000256" key="9">
    <source>
        <dbReference type="ARBA" id="ARBA00022967"/>
    </source>
</evidence>
<feature type="transmembrane region" description="Helical" evidence="18">
    <location>
        <begin position="5"/>
        <end position="24"/>
    </location>
</feature>
<gene>
    <name evidence="21" type="primary">ND5</name>
</gene>
<feature type="transmembrane region" description="Helical" evidence="18">
    <location>
        <begin position="536"/>
        <end position="557"/>
    </location>
</feature>
<evidence type="ECO:0000256" key="10">
    <source>
        <dbReference type="ARBA" id="ARBA00022982"/>
    </source>
</evidence>
<evidence type="ECO:0000256" key="11">
    <source>
        <dbReference type="ARBA" id="ARBA00022989"/>
    </source>
</evidence>
<protein>
    <recommendedName>
        <fullName evidence="4">NADH-ubiquinone oxidoreductase chain 5</fullName>
        <ecNumber evidence="3">7.1.1.2</ecNumber>
    </recommendedName>
    <alternativeName>
        <fullName evidence="16">NADH dehydrogenase subunit 5</fullName>
    </alternativeName>
</protein>
<feature type="transmembrane region" description="Helical" evidence="18">
    <location>
        <begin position="232"/>
        <end position="254"/>
    </location>
</feature>
<evidence type="ECO:0000256" key="17">
    <source>
        <dbReference type="ARBA" id="ARBA00049551"/>
    </source>
</evidence>
<feature type="transmembrane region" description="Helical" evidence="18">
    <location>
        <begin position="291"/>
        <end position="312"/>
    </location>
</feature>
<keyword evidence="6" id="KW-0679">Respiratory chain</keyword>
<keyword evidence="9" id="KW-1278">Translocase</keyword>